<dbReference type="Pfam" id="PF01535">
    <property type="entry name" value="PPR"/>
    <property type="match status" value="1"/>
</dbReference>
<feature type="compositionally biased region" description="Polar residues" evidence="5">
    <location>
        <begin position="549"/>
        <end position="560"/>
    </location>
</feature>
<feature type="repeat" description="PPR" evidence="3">
    <location>
        <begin position="127"/>
        <end position="161"/>
    </location>
</feature>
<comment type="caution">
    <text evidence="7">The sequence shown here is derived from an EMBL/GenBank/DDBJ whole genome shotgun (WGS) entry which is preliminary data.</text>
</comment>
<protein>
    <recommendedName>
        <fullName evidence="6">PIPK domain-containing protein</fullName>
    </recommendedName>
</protein>
<feature type="repeat" description="PPR" evidence="3">
    <location>
        <begin position="409"/>
        <end position="443"/>
    </location>
</feature>
<dbReference type="EMBL" id="JAVIJP010000017">
    <property type="protein sequence ID" value="KAL3639813.1"/>
    <property type="molecule type" value="Genomic_DNA"/>
</dbReference>
<dbReference type="PROSITE" id="PS51375">
    <property type="entry name" value="PPR"/>
    <property type="match status" value="7"/>
</dbReference>
<sequence length="560" mass="63998">MELCYLNPVHHRSPACLTVKSYSNKIPDSDDRNRQPQALQKFSKKELSRILRTDSAIKAVEKKASSSKYNNLWPKAVLEALNDAIKQNRWESALKCKRFFLLEVNLLVHYQENIFDLLRRQQWYEPRCQTYTKLLVMLGKCKQTNQASLLFETMLSTGLNPTVDVYTALVGVYSLNGLFDKAFDIVDNMKSTQDCKPDVFTYSILIRNSVKLRRFDMIGLILEDMLRSGVELNSVTYNTLIDGYGKTKCFELMENSLLDMIQSENCVPDIFTFNSVIGAYGGCGKMNEMEKWFDEFQLMGLKPDIVTYNVLIRSYGNSGLFDKMGRVVDFMEKRFLSPTIVTYNILIEIFGKSGNIEMMDEIFLKMKHQGLKPNQITYSSLVSAYSNARLLGKVDSVLRQVENSDVLLDTTFFNCVINAYGKFGDVEKMMELLEAMEGFGCKPDKITFATIIQVCNELGVDEEKHELVLGIIDFMRQYTWDKHLETWVKASGILGGPKNASPTVISPKQYKRRFRKAMTTYFLMVPDQWSPPTIVPSKSQTDLSEEKNVQSTVSAEVNPS</sequence>
<feature type="repeat" description="PPR" evidence="3">
    <location>
        <begin position="339"/>
        <end position="373"/>
    </location>
</feature>
<dbReference type="SUPFAM" id="SSF56104">
    <property type="entry name" value="SAICAR synthase-like"/>
    <property type="match status" value="1"/>
</dbReference>
<feature type="repeat" description="PPR" evidence="3">
    <location>
        <begin position="304"/>
        <end position="338"/>
    </location>
</feature>
<evidence type="ECO:0000256" key="5">
    <source>
        <dbReference type="SAM" id="MobiDB-lite"/>
    </source>
</evidence>
<dbReference type="GO" id="GO:0005524">
    <property type="term" value="F:ATP binding"/>
    <property type="evidence" value="ECO:0007669"/>
    <property type="project" value="UniProtKB-UniRule"/>
</dbReference>
<accession>A0ABD3DCF0</accession>
<dbReference type="InterPro" id="IPR044179">
    <property type="entry name" value="PPR5-like"/>
</dbReference>
<keyword evidence="4" id="KW-0547">Nucleotide-binding</keyword>
<evidence type="ECO:0000313" key="7">
    <source>
        <dbReference type="EMBL" id="KAL3639813.1"/>
    </source>
</evidence>
<keyword evidence="4" id="KW-0067">ATP-binding</keyword>
<dbReference type="GO" id="GO:0046488">
    <property type="term" value="P:phosphatidylinositol metabolic process"/>
    <property type="evidence" value="ECO:0007669"/>
    <property type="project" value="UniProtKB-UniRule"/>
</dbReference>
<dbReference type="AlphaFoldDB" id="A0ABD3DCF0"/>
<comment type="similarity">
    <text evidence="1">Belongs to the PPR family. P subfamily.</text>
</comment>
<dbReference type="InterPro" id="IPR011990">
    <property type="entry name" value="TPR-like_helical_dom_sf"/>
</dbReference>
<feature type="repeat" description="PPR" evidence="3">
    <location>
        <begin position="269"/>
        <end position="303"/>
    </location>
</feature>
<reference evidence="8" key="1">
    <citation type="journal article" date="2024" name="IScience">
        <title>Strigolactones Initiate the Formation of Haustorium-like Structures in Castilleja.</title>
        <authorList>
            <person name="Buerger M."/>
            <person name="Peterson D."/>
            <person name="Chory J."/>
        </authorList>
    </citation>
    <scope>NUCLEOTIDE SEQUENCE [LARGE SCALE GENOMIC DNA]</scope>
</reference>
<dbReference type="GO" id="GO:0016301">
    <property type="term" value="F:kinase activity"/>
    <property type="evidence" value="ECO:0007669"/>
    <property type="project" value="UniProtKB-UniRule"/>
</dbReference>
<evidence type="ECO:0000313" key="8">
    <source>
        <dbReference type="Proteomes" id="UP001632038"/>
    </source>
</evidence>
<gene>
    <name evidence="7" type="ORF">CASFOL_014781</name>
</gene>
<dbReference type="PROSITE" id="PS51455">
    <property type="entry name" value="PIPK"/>
    <property type="match status" value="1"/>
</dbReference>
<dbReference type="PANTHER" id="PTHR47874">
    <property type="entry name" value="EXPRESSED PROTEIN"/>
    <property type="match status" value="1"/>
</dbReference>
<evidence type="ECO:0000256" key="1">
    <source>
        <dbReference type="ARBA" id="ARBA00007626"/>
    </source>
</evidence>
<feature type="domain" description="PIPK" evidence="6">
    <location>
        <begin position="1"/>
        <end position="522"/>
    </location>
</feature>
<evidence type="ECO:0000259" key="6">
    <source>
        <dbReference type="PROSITE" id="PS51455"/>
    </source>
</evidence>
<dbReference type="InterPro" id="IPR002885">
    <property type="entry name" value="PPR_rpt"/>
</dbReference>
<proteinExistence type="inferred from homology"/>
<keyword evidence="2" id="KW-0677">Repeat</keyword>
<dbReference type="PANTHER" id="PTHR47874:SF6">
    <property type="entry name" value="PENTATRICOPEPTIDE REPEAT-CONTAINING PROTEIN"/>
    <property type="match status" value="1"/>
</dbReference>
<keyword evidence="8" id="KW-1185">Reference proteome</keyword>
<name>A0ABD3DCF0_9LAMI</name>
<evidence type="ECO:0000256" key="3">
    <source>
        <dbReference type="PROSITE-ProRule" id="PRU00708"/>
    </source>
</evidence>
<dbReference type="Pfam" id="PF13041">
    <property type="entry name" value="PPR_2"/>
    <property type="match status" value="4"/>
</dbReference>
<keyword evidence="4" id="KW-0808">Transferase</keyword>
<evidence type="ECO:0000256" key="2">
    <source>
        <dbReference type="ARBA" id="ARBA00022737"/>
    </source>
</evidence>
<feature type="region of interest" description="Disordered" evidence="5">
    <location>
        <begin position="533"/>
        <end position="560"/>
    </location>
</feature>
<feature type="repeat" description="PPR" evidence="3">
    <location>
        <begin position="233"/>
        <end position="268"/>
    </location>
</feature>
<dbReference type="NCBIfam" id="TIGR00756">
    <property type="entry name" value="PPR"/>
    <property type="match status" value="6"/>
</dbReference>
<keyword evidence="4" id="KW-0418">Kinase</keyword>
<organism evidence="7 8">
    <name type="scientific">Castilleja foliolosa</name>
    <dbReference type="NCBI Taxonomy" id="1961234"/>
    <lineage>
        <taxon>Eukaryota</taxon>
        <taxon>Viridiplantae</taxon>
        <taxon>Streptophyta</taxon>
        <taxon>Embryophyta</taxon>
        <taxon>Tracheophyta</taxon>
        <taxon>Spermatophyta</taxon>
        <taxon>Magnoliopsida</taxon>
        <taxon>eudicotyledons</taxon>
        <taxon>Gunneridae</taxon>
        <taxon>Pentapetalae</taxon>
        <taxon>asterids</taxon>
        <taxon>lamiids</taxon>
        <taxon>Lamiales</taxon>
        <taxon>Orobanchaceae</taxon>
        <taxon>Pedicularideae</taxon>
        <taxon>Castillejinae</taxon>
        <taxon>Castilleja</taxon>
    </lineage>
</organism>
<dbReference type="Pfam" id="PF01504">
    <property type="entry name" value="PIP5K"/>
    <property type="match status" value="1"/>
</dbReference>
<dbReference type="InterPro" id="IPR002498">
    <property type="entry name" value="PInositol-4-P-4/5-kinase_core"/>
</dbReference>
<dbReference type="Gene3D" id="1.25.40.10">
    <property type="entry name" value="Tetratricopeptide repeat domain"/>
    <property type="match status" value="4"/>
</dbReference>
<dbReference type="Proteomes" id="UP001632038">
    <property type="component" value="Unassembled WGS sequence"/>
</dbReference>
<evidence type="ECO:0000256" key="4">
    <source>
        <dbReference type="PROSITE-ProRule" id="PRU00781"/>
    </source>
</evidence>
<feature type="repeat" description="PPR" evidence="3">
    <location>
        <begin position="198"/>
        <end position="232"/>
    </location>
</feature>
<dbReference type="SMART" id="SM00330">
    <property type="entry name" value="PIPKc"/>
    <property type="match status" value="1"/>
</dbReference>